<evidence type="ECO:0000313" key="13">
    <source>
        <dbReference type="EMBL" id="MBO1265186.1"/>
    </source>
</evidence>
<dbReference type="CDD" id="cd17536">
    <property type="entry name" value="REC_YesN-like"/>
    <property type="match status" value="1"/>
</dbReference>
<dbReference type="InterPro" id="IPR051552">
    <property type="entry name" value="HptR"/>
</dbReference>
<organism evidence="13 14">
    <name type="scientific">Proteiniclasticum aestuarii</name>
    <dbReference type="NCBI Taxonomy" id="2817862"/>
    <lineage>
        <taxon>Bacteria</taxon>
        <taxon>Bacillati</taxon>
        <taxon>Bacillota</taxon>
        <taxon>Clostridia</taxon>
        <taxon>Eubacteriales</taxon>
        <taxon>Clostridiaceae</taxon>
        <taxon>Proteiniclasticum</taxon>
    </lineage>
</organism>
<dbReference type="InterPro" id="IPR011006">
    <property type="entry name" value="CheY-like_superfamily"/>
</dbReference>
<dbReference type="Gene3D" id="3.40.50.2300">
    <property type="match status" value="1"/>
</dbReference>
<dbReference type="GO" id="GO:0000160">
    <property type="term" value="P:phosphorelay signal transduction system"/>
    <property type="evidence" value="ECO:0007669"/>
    <property type="project" value="UniProtKB-KW"/>
</dbReference>
<comment type="function">
    <text evidence="9">May play the central regulatory role in sporulation. It may be an element of the effector pathway responsible for the activation of sporulation genes in response to nutritional stress. Spo0A may act in concert with spo0H (a sigma factor) to control the expression of some genes that are critical to the sporulation process.</text>
</comment>
<dbReference type="SMART" id="SM00448">
    <property type="entry name" value="REC"/>
    <property type="match status" value="1"/>
</dbReference>
<dbReference type="Pfam" id="PF12833">
    <property type="entry name" value="HTH_18"/>
    <property type="match status" value="1"/>
</dbReference>
<dbReference type="GO" id="GO:0005737">
    <property type="term" value="C:cytoplasm"/>
    <property type="evidence" value="ECO:0007669"/>
    <property type="project" value="UniProtKB-SubCell"/>
</dbReference>
<evidence type="ECO:0000256" key="8">
    <source>
        <dbReference type="ARBA" id="ARBA00023163"/>
    </source>
</evidence>
<dbReference type="InterPro" id="IPR018060">
    <property type="entry name" value="HTH_AraC"/>
</dbReference>
<dbReference type="PANTHER" id="PTHR42713">
    <property type="entry name" value="HISTIDINE KINASE-RELATED"/>
    <property type="match status" value="1"/>
</dbReference>
<evidence type="ECO:0000256" key="7">
    <source>
        <dbReference type="ARBA" id="ARBA00023125"/>
    </source>
</evidence>
<dbReference type="GO" id="GO:0003700">
    <property type="term" value="F:DNA-binding transcription factor activity"/>
    <property type="evidence" value="ECO:0007669"/>
    <property type="project" value="InterPro"/>
</dbReference>
<reference evidence="13" key="1">
    <citation type="submission" date="2021-03" db="EMBL/GenBank/DDBJ databases">
        <title>Proteiniclasticum marinus sp. nov., isolated from tidal flat sediment.</title>
        <authorList>
            <person name="Namirimu T."/>
            <person name="Yang J.-A."/>
            <person name="Yang S.-H."/>
            <person name="Kim Y.-J."/>
            <person name="Kwon K.K."/>
        </authorList>
    </citation>
    <scope>NUCLEOTIDE SEQUENCE</scope>
    <source>
        <strain evidence="13">SCR006</strain>
    </source>
</reference>
<accession>A0A939KJM3</accession>
<dbReference type="PANTHER" id="PTHR42713:SF3">
    <property type="entry name" value="TRANSCRIPTIONAL REGULATORY PROTEIN HPTR"/>
    <property type="match status" value="1"/>
</dbReference>
<dbReference type="PRINTS" id="PR00032">
    <property type="entry name" value="HTHARAC"/>
</dbReference>
<gene>
    <name evidence="13" type="ORF">J3A84_09120</name>
</gene>
<dbReference type="EMBL" id="JAFNJU010000006">
    <property type="protein sequence ID" value="MBO1265186.1"/>
    <property type="molecule type" value="Genomic_DNA"/>
</dbReference>
<feature type="modified residue" description="4-aspartylphosphate" evidence="10">
    <location>
        <position position="55"/>
    </location>
</feature>
<evidence type="ECO:0000259" key="12">
    <source>
        <dbReference type="PROSITE" id="PS50110"/>
    </source>
</evidence>
<proteinExistence type="predicted"/>
<evidence type="ECO:0000256" key="4">
    <source>
        <dbReference type="ARBA" id="ARBA00022553"/>
    </source>
</evidence>
<keyword evidence="14" id="KW-1185">Reference proteome</keyword>
<name>A0A939KJM3_9CLOT</name>
<keyword evidence="8" id="KW-0804">Transcription</keyword>
<dbReference type="PROSITE" id="PS50110">
    <property type="entry name" value="RESPONSE_REGULATORY"/>
    <property type="match status" value="1"/>
</dbReference>
<evidence type="ECO:0000256" key="3">
    <source>
        <dbReference type="ARBA" id="ARBA00022490"/>
    </source>
</evidence>
<evidence type="ECO:0000256" key="10">
    <source>
        <dbReference type="PROSITE-ProRule" id="PRU00169"/>
    </source>
</evidence>
<evidence type="ECO:0000313" key="14">
    <source>
        <dbReference type="Proteomes" id="UP000664218"/>
    </source>
</evidence>
<sequence>MIRVLVVEDEKMIRKGIIMTTDWQSLGCQVVGEASNAQEALKLVEEKSPEIILTDIRMKGMSGIEMIEALKSKEDIHFIIISGYSDFEYARSALRLGVTDYLLKPFRDEELEKVLKKVVREIHESGTDKEELVLDFFTEYRLRDDAQPNRYVAQCVKCIEENYMKEMTCAKTAEELGISESYLAKLFKRETGYTYVDYLTHYRMKKAIEIMEEDHPKIYELAYLVGYNDAHYFSNIFKKVTGKSPSSYMKKFTI</sequence>
<dbReference type="RefSeq" id="WP_207599705.1">
    <property type="nucleotide sequence ID" value="NZ_JAFNJU010000006.1"/>
</dbReference>
<dbReference type="InterPro" id="IPR001789">
    <property type="entry name" value="Sig_transdc_resp-reg_receiver"/>
</dbReference>
<dbReference type="Proteomes" id="UP000664218">
    <property type="component" value="Unassembled WGS sequence"/>
</dbReference>
<evidence type="ECO:0000256" key="9">
    <source>
        <dbReference type="ARBA" id="ARBA00024867"/>
    </source>
</evidence>
<dbReference type="PROSITE" id="PS00041">
    <property type="entry name" value="HTH_ARAC_FAMILY_1"/>
    <property type="match status" value="1"/>
</dbReference>
<dbReference type="SMART" id="SM00342">
    <property type="entry name" value="HTH_ARAC"/>
    <property type="match status" value="1"/>
</dbReference>
<dbReference type="InterPro" id="IPR018062">
    <property type="entry name" value="HTH_AraC-typ_CS"/>
</dbReference>
<dbReference type="InterPro" id="IPR020449">
    <property type="entry name" value="Tscrpt_reg_AraC-type_HTH"/>
</dbReference>
<comment type="subcellular location">
    <subcellularLocation>
        <location evidence="1">Cytoplasm</location>
    </subcellularLocation>
</comment>
<keyword evidence="6" id="KW-0805">Transcription regulation</keyword>
<comment type="caution">
    <text evidence="13">The sequence shown here is derived from an EMBL/GenBank/DDBJ whole genome shotgun (WGS) entry which is preliminary data.</text>
</comment>
<keyword evidence="5" id="KW-0902">Two-component regulatory system</keyword>
<keyword evidence="4 10" id="KW-0597">Phosphoprotein</keyword>
<dbReference type="AlphaFoldDB" id="A0A939KJM3"/>
<evidence type="ECO:0000256" key="2">
    <source>
        <dbReference type="ARBA" id="ARBA00018672"/>
    </source>
</evidence>
<dbReference type="Pfam" id="PF00072">
    <property type="entry name" value="Response_reg"/>
    <property type="match status" value="1"/>
</dbReference>
<evidence type="ECO:0000256" key="1">
    <source>
        <dbReference type="ARBA" id="ARBA00004496"/>
    </source>
</evidence>
<dbReference type="InterPro" id="IPR009057">
    <property type="entry name" value="Homeodomain-like_sf"/>
</dbReference>
<dbReference type="PROSITE" id="PS01124">
    <property type="entry name" value="HTH_ARAC_FAMILY_2"/>
    <property type="match status" value="1"/>
</dbReference>
<keyword evidence="3" id="KW-0963">Cytoplasm</keyword>
<evidence type="ECO:0000259" key="11">
    <source>
        <dbReference type="PROSITE" id="PS01124"/>
    </source>
</evidence>
<keyword evidence="7" id="KW-0238">DNA-binding</keyword>
<dbReference type="Gene3D" id="1.10.10.60">
    <property type="entry name" value="Homeodomain-like"/>
    <property type="match status" value="2"/>
</dbReference>
<evidence type="ECO:0000256" key="5">
    <source>
        <dbReference type="ARBA" id="ARBA00023012"/>
    </source>
</evidence>
<feature type="domain" description="Response regulatory" evidence="12">
    <location>
        <begin position="3"/>
        <end position="119"/>
    </location>
</feature>
<dbReference type="GO" id="GO:0043565">
    <property type="term" value="F:sequence-specific DNA binding"/>
    <property type="evidence" value="ECO:0007669"/>
    <property type="project" value="InterPro"/>
</dbReference>
<dbReference type="SUPFAM" id="SSF52172">
    <property type="entry name" value="CheY-like"/>
    <property type="match status" value="1"/>
</dbReference>
<evidence type="ECO:0000256" key="6">
    <source>
        <dbReference type="ARBA" id="ARBA00023015"/>
    </source>
</evidence>
<protein>
    <recommendedName>
        <fullName evidence="2">Stage 0 sporulation protein A homolog</fullName>
    </recommendedName>
</protein>
<feature type="domain" description="HTH araC/xylS-type" evidence="11">
    <location>
        <begin position="153"/>
        <end position="251"/>
    </location>
</feature>
<dbReference type="SUPFAM" id="SSF46689">
    <property type="entry name" value="Homeodomain-like"/>
    <property type="match status" value="2"/>
</dbReference>